<evidence type="ECO:0000256" key="4">
    <source>
        <dbReference type="ARBA" id="ARBA00023002"/>
    </source>
</evidence>
<proteinExistence type="predicted"/>
<evidence type="ECO:0000256" key="1">
    <source>
        <dbReference type="ARBA" id="ARBA00022485"/>
    </source>
</evidence>
<keyword evidence="3" id="KW-0732">Signal</keyword>
<organism evidence="5 6">
    <name type="scientific">Salmonella enterica subsp. salamae</name>
    <dbReference type="NCBI Taxonomy" id="59202"/>
    <lineage>
        <taxon>Bacteria</taxon>
        <taxon>Pseudomonadati</taxon>
        <taxon>Pseudomonadota</taxon>
        <taxon>Gammaproteobacteria</taxon>
        <taxon>Enterobacterales</taxon>
        <taxon>Enterobacteriaceae</taxon>
        <taxon>Salmonella</taxon>
    </lineage>
</organism>
<name>A0A6D2G8K1_SALER</name>
<gene>
    <name evidence="5" type="primary">ttrA_2</name>
    <name evidence="5" type="ORF">NCTC5773_02728</name>
</gene>
<keyword evidence="1" id="KW-0004">4Fe-4S</keyword>
<keyword evidence="1" id="KW-0411">Iron-sulfur</keyword>
<evidence type="ECO:0000313" key="6">
    <source>
        <dbReference type="Proteomes" id="UP000267858"/>
    </source>
</evidence>
<dbReference type="GO" id="GO:0051539">
    <property type="term" value="F:4 iron, 4 sulfur cluster binding"/>
    <property type="evidence" value="ECO:0007669"/>
    <property type="project" value="UniProtKB-KW"/>
</dbReference>
<keyword evidence="1" id="KW-0408">Iron</keyword>
<dbReference type="GO" id="GO:0016491">
    <property type="term" value="F:oxidoreductase activity"/>
    <property type="evidence" value="ECO:0007669"/>
    <property type="project" value="UniProtKB-KW"/>
</dbReference>
<dbReference type="Gene3D" id="3.40.228.10">
    <property type="entry name" value="Dimethylsulfoxide Reductase, domain 2"/>
    <property type="match status" value="1"/>
</dbReference>
<accession>A0A6D2G8K1</accession>
<evidence type="ECO:0000313" key="5">
    <source>
        <dbReference type="EMBL" id="VEA03527.1"/>
    </source>
</evidence>
<dbReference type="AlphaFoldDB" id="A0A6D2G8K1"/>
<keyword evidence="2" id="KW-0500">Molybdenum</keyword>
<sequence>MPEAQIIALAETFTGHGRKAAVISHGGMMAGNGFYNAWSVMMLNALIGNLSLAGGVFVGGGKFNGVSDGPRYNMNSFAGKVKPSGLSIARSKTAYEASEEYRDKIAAGNPPIQPKRRGIPLWQASLPNC</sequence>
<reference evidence="5 6" key="1">
    <citation type="submission" date="2018-12" db="EMBL/GenBank/DDBJ databases">
        <authorList>
            <consortium name="Pathogen Informatics"/>
        </authorList>
    </citation>
    <scope>NUCLEOTIDE SEQUENCE [LARGE SCALE GENOMIC DNA]</scope>
    <source>
        <strain evidence="5 6">NCTC5773</strain>
    </source>
</reference>
<keyword evidence="1" id="KW-0479">Metal-binding</keyword>
<dbReference type="EMBL" id="LR134141">
    <property type="protein sequence ID" value="VEA03527.1"/>
    <property type="molecule type" value="Genomic_DNA"/>
</dbReference>
<keyword evidence="4" id="KW-0560">Oxidoreductase</keyword>
<dbReference type="SUPFAM" id="SSF53706">
    <property type="entry name" value="Formate dehydrogenase/DMSO reductase, domains 1-3"/>
    <property type="match status" value="1"/>
</dbReference>
<dbReference type="InterPro" id="IPR050612">
    <property type="entry name" value="Prok_Mopterin_Oxidored"/>
</dbReference>
<evidence type="ECO:0000256" key="3">
    <source>
        <dbReference type="ARBA" id="ARBA00022729"/>
    </source>
</evidence>
<protein>
    <submittedName>
        <fullName evidence="5">Tetrathionate reductase subunit A</fullName>
    </submittedName>
</protein>
<dbReference type="PANTHER" id="PTHR43742:SF9">
    <property type="entry name" value="TETRATHIONATE REDUCTASE SUBUNIT A"/>
    <property type="match status" value="1"/>
</dbReference>
<dbReference type="PANTHER" id="PTHR43742">
    <property type="entry name" value="TRIMETHYLAMINE-N-OXIDE REDUCTASE"/>
    <property type="match status" value="1"/>
</dbReference>
<dbReference type="Proteomes" id="UP000267858">
    <property type="component" value="Chromosome"/>
</dbReference>
<evidence type="ECO:0000256" key="2">
    <source>
        <dbReference type="ARBA" id="ARBA00022505"/>
    </source>
</evidence>